<dbReference type="Gene3D" id="1.25.40.10">
    <property type="entry name" value="Tetratricopeptide repeat domain"/>
    <property type="match status" value="7"/>
</dbReference>
<comment type="caution">
    <text evidence="10">The sequence shown here is derived from an EMBL/GenBank/DDBJ whole genome shotgun (WGS) entry which is preliminary data.</text>
</comment>
<dbReference type="PANTHER" id="PTHR44366">
    <property type="entry name" value="UDP-N-ACETYLGLUCOSAMINE--PEPTIDE N-ACETYLGLUCOSAMINYLTRANSFERASE 110 KDA SUBUNIT"/>
    <property type="match status" value="1"/>
</dbReference>
<dbReference type="InterPro" id="IPR029489">
    <property type="entry name" value="OGT/SEC/SPY_C"/>
</dbReference>
<evidence type="ECO:0000256" key="4">
    <source>
        <dbReference type="ARBA" id="ARBA00022676"/>
    </source>
</evidence>
<dbReference type="EC" id="2.4.1.255" evidence="3"/>
<feature type="repeat" description="TPR" evidence="8">
    <location>
        <begin position="255"/>
        <end position="288"/>
    </location>
</feature>
<feature type="repeat" description="TPR" evidence="8">
    <location>
        <begin position="426"/>
        <end position="459"/>
    </location>
</feature>
<evidence type="ECO:0000313" key="11">
    <source>
        <dbReference type="Proteomes" id="UP000789595"/>
    </source>
</evidence>
<dbReference type="Pfam" id="PF13414">
    <property type="entry name" value="TPR_11"/>
    <property type="match status" value="3"/>
</dbReference>
<dbReference type="SMART" id="SM00028">
    <property type="entry name" value="TPR"/>
    <property type="match status" value="11"/>
</dbReference>
<organism evidence="10 11">
    <name type="scientific">Pelagomonas calceolata</name>
    <dbReference type="NCBI Taxonomy" id="35677"/>
    <lineage>
        <taxon>Eukaryota</taxon>
        <taxon>Sar</taxon>
        <taxon>Stramenopiles</taxon>
        <taxon>Ochrophyta</taxon>
        <taxon>Pelagophyceae</taxon>
        <taxon>Pelagomonadales</taxon>
        <taxon>Pelagomonadaceae</taxon>
        <taxon>Pelagomonas</taxon>
    </lineage>
</organism>
<reference evidence="10" key="1">
    <citation type="submission" date="2021-11" db="EMBL/GenBank/DDBJ databases">
        <authorList>
            <consortium name="Genoscope - CEA"/>
            <person name="William W."/>
        </authorList>
    </citation>
    <scope>NUCLEOTIDE SEQUENCE</scope>
</reference>
<gene>
    <name evidence="10" type="ORF">PECAL_4P08710</name>
</gene>
<feature type="repeat" description="TPR" evidence="8">
    <location>
        <begin position="221"/>
        <end position="254"/>
    </location>
</feature>
<dbReference type="PANTHER" id="PTHR44366:SF1">
    <property type="entry name" value="UDP-N-ACETYLGLUCOSAMINE--PEPTIDE N-ACETYLGLUCOSAMINYLTRANSFERASE 110 KDA SUBUNIT"/>
    <property type="match status" value="1"/>
</dbReference>
<proteinExistence type="inferred from homology"/>
<comment type="pathway">
    <text evidence="1">Protein modification; protein glycosylation.</text>
</comment>
<dbReference type="PROSITE" id="PS50293">
    <property type="entry name" value="TPR_REGION"/>
    <property type="match status" value="3"/>
</dbReference>
<dbReference type="GO" id="GO:0006493">
    <property type="term" value="P:protein O-linked glycosylation"/>
    <property type="evidence" value="ECO:0007669"/>
    <property type="project" value="InterPro"/>
</dbReference>
<feature type="repeat" description="TPR" evidence="8">
    <location>
        <begin position="80"/>
        <end position="113"/>
    </location>
</feature>
<keyword evidence="7 8" id="KW-0802">TPR repeat</keyword>
<evidence type="ECO:0000256" key="6">
    <source>
        <dbReference type="ARBA" id="ARBA00022737"/>
    </source>
</evidence>
<name>A0A8J2SNH8_9STRA</name>
<comment type="similarity">
    <text evidence="2">Belongs to the glycosyltransferase 41 family. O-GlcNAc transferase subfamily.</text>
</comment>
<evidence type="ECO:0000256" key="5">
    <source>
        <dbReference type="ARBA" id="ARBA00022679"/>
    </source>
</evidence>
<keyword evidence="11" id="KW-1185">Reference proteome</keyword>
<feature type="repeat" description="TPR" evidence="8">
    <location>
        <begin position="514"/>
        <end position="547"/>
    </location>
</feature>
<evidence type="ECO:0000256" key="3">
    <source>
        <dbReference type="ARBA" id="ARBA00011970"/>
    </source>
</evidence>
<accession>A0A8J2SNH8</accession>
<evidence type="ECO:0000256" key="2">
    <source>
        <dbReference type="ARBA" id="ARBA00005386"/>
    </source>
</evidence>
<evidence type="ECO:0000256" key="7">
    <source>
        <dbReference type="ARBA" id="ARBA00022803"/>
    </source>
</evidence>
<keyword evidence="6" id="KW-0677">Repeat</keyword>
<feature type="domain" description="O-GlcNAc transferase C-terminal" evidence="9">
    <location>
        <begin position="644"/>
        <end position="812"/>
    </location>
</feature>
<feature type="repeat" description="TPR" evidence="8">
    <location>
        <begin position="187"/>
        <end position="220"/>
    </location>
</feature>
<evidence type="ECO:0000256" key="1">
    <source>
        <dbReference type="ARBA" id="ARBA00004922"/>
    </source>
</evidence>
<dbReference type="InterPro" id="IPR011990">
    <property type="entry name" value="TPR-like_helical_dom_sf"/>
</dbReference>
<evidence type="ECO:0000313" key="10">
    <source>
        <dbReference type="EMBL" id="CAH0373653.1"/>
    </source>
</evidence>
<feature type="repeat" description="TPR" evidence="8">
    <location>
        <begin position="153"/>
        <end position="186"/>
    </location>
</feature>
<dbReference type="Proteomes" id="UP000789595">
    <property type="component" value="Unassembled WGS sequence"/>
</dbReference>
<dbReference type="Pfam" id="PF00515">
    <property type="entry name" value="TPR_1"/>
    <property type="match status" value="2"/>
</dbReference>
<dbReference type="AlphaFoldDB" id="A0A8J2SNH8"/>
<dbReference type="InterPro" id="IPR037919">
    <property type="entry name" value="OGT"/>
</dbReference>
<dbReference type="SUPFAM" id="SSF48452">
    <property type="entry name" value="TPR-like"/>
    <property type="match status" value="2"/>
</dbReference>
<dbReference type="InterPro" id="IPR019734">
    <property type="entry name" value="TPR_rpt"/>
</dbReference>
<protein>
    <recommendedName>
        <fullName evidence="3">protein O-GlcNAc transferase</fullName>
        <ecNumber evidence="3">2.4.1.255</ecNumber>
    </recommendedName>
</protein>
<dbReference type="UniPathway" id="UPA00378"/>
<dbReference type="Pfam" id="PF13844">
    <property type="entry name" value="Glyco_transf_41"/>
    <property type="match status" value="2"/>
</dbReference>
<sequence>MPPGPPRSSGRQRIDKKGAFNSRICIQTVSAAAALMSSLVSKGAMLVRLQHEAYMTYDCGKYVESLRIAEEIYAIDAARSDNLLLLGAINFQLRNFSEAVFFNQQAIRIEPQMAEAHSNLANALRELGDVQGSMGQKLTRFYLKAIKCNPRFGDAYNNLATAHIQIGQVDDAIEAFQMSIVVDPGLVGAHCNLGNIFKAQGKLKLARQCYMEAIRLKPESSIAWSNLAGIFREEGQTSTAIAYYREAIRLCPQFADVYSNLGSAMQEQGNVLEAFQCYSTAIRIRPDFAIAHGNLGSCLLVSGEVQRAICALRRAVQLEPNFPDAYNNLGNALRDFNKPFAMLQLSGEFRMIKGDTTELMSRELSQKHQRKADAGEAIECYRTVLRLQPNHPHAYSNLGNAMRDRGLVREAIHCNVTAARLMPSFAPAHTNLGSLLREQGQLEQAIAHYHQAIALDPDFAEAYLNLGNTYRDIRQPLAEQFRAKNLTSSFCDHIRLDDAIKCFTTALDISTHLAEGHAALAAAHGDKGNYEDAIHCYEQALSLNPNFLGAFAGLLQAKDSVCDWTMRAPHLSSLALVVAIQLQLDNYDDTILDYRRRSSAGLVEQPESNSNKSGHVFSASLPCIQPIDALALTDSIAPRDVQRLTRRFAARARANIALLALNSFRHHHALCSIAVPNERRIHVGYISSNFWTHSIRHLFAPLFKYHDMTRFCVTCYSLSPLDQLDQGAQFVRSECELAGTFKDLSRITAKEAASAIHADGVHILAHLDGHTAHAHNEILALRPAPIQLTFVLGFHGTCGADYLDYLVADRVVLGPPKPPGAPGTQYDIDECALLLPDSCILNGHAMEYNYLLDDPPRGACTRETYGIPEDAFVFAYFGPLKWLDPVIFTTWMKILQCVPNAILWLNICSRRGAIDRLKQECASFQVEECRLFFTDLAQKDICISCNVLADLILDTPGYNAVDATIDALWAGTPVVTFLGQTIATRISASLCTAAGCPELITDSLDDYKNLATSLAVDEVKLHTYRQKLKMSRVGPHQAPLFESIKTLRHLEAGYQAIWGRKLDRKAPTDMIILDKAPLGKNEQAAIIM</sequence>
<evidence type="ECO:0000256" key="8">
    <source>
        <dbReference type="PROSITE-ProRule" id="PRU00339"/>
    </source>
</evidence>
<dbReference type="PROSITE" id="PS50005">
    <property type="entry name" value="TPR"/>
    <property type="match status" value="8"/>
</dbReference>
<evidence type="ECO:0000259" key="9">
    <source>
        <dbReference type="Pfam" id="PF13844"/>
    </source>
</evidence>
<dbReference type="Gene3D" id="3.40.50.11380">
    <property type="match status" value="1"/>
</dbReference>
<feature type="repeat" description="TPR" evidence="8">
    <location>
        <begin position="289"/>
        <end position="322"/>
    </location>
</feature>
<feature type="domain" description="O-GlcNAc transferase C-terminal" evidence="9">
    <location>
        <begin position="860"/>
        <end position="1042"/>
    </location>
</feature>
<dbReference type="Gene3D" id="3.40.50.2000">
    <property type="entry name" value="Glycogen Phosphorylase B"/>
    <property type="match status" value="1"/>
</dbReference>
<keyword evidence="4" id="KW-0328">Glycosyltransferase</keyword>
<dbReference type="GO" id="GO:0097363">
    <property type="term" value="F:protein O-acetylglucosaminyltransferase activity"/>
    <property type="evidence" value="ECO:0007669"/>
    <property type="project" value="UniProtKB-EC"/>
</dbReference>
<keyword evidence="5" id="KW-0808">Transferase</keyword>
<dbReference type="OrthoDB" id="421121at2759"/>
<dbReference type="Pfam" id="PF13431">
    <property type="entry name" value="TPR_17"/>
    <property type="match status" value="1"/>
</dbReference>
<dbReference type="EMBL" id="CAKKNE010000004">
    <property type="protein sequence ID" value="CAH0373653.1"/>
    <property type="molecule type" value="Genomic_DNA"/>
</dbReference>